<comment type="caution">
    <text evidence="1">The sequence shown here is derived from an EMBL/GenBank/DDBJ whole genome shotgun (WGS) entry which is preliminary data.</text>
</comment>
<organism evidence="1 2">
    <name type="scientific">Solanum commersonii</name>
    <name type="common">Commerson's wild potato</name>
    <name type="synonym">Commerson's nightshade</name>
    <dbReference type="NCBI Taxonomy" id="4109"/>
    <lineage>
        <taxon>Eukaryota</taxon>
        <taxon>Viridiplantae</taxon>
        <taxon>Streptophyta</taxon>
        <taxon>Embryophyta</taxon>
        <taxon>Tracheophyta</taxon>
        <taxon>Spermatophyta</taxon>
        <taxon>Magnoliopsida</taxon>
        <taxon>eudicotyledons</taxon>
        <taxon>Gunneridae</taxon>
        <taxon>Pentapetalae</taxon>
        <taxon>asterids</taxon>
        <taxon>lamiids</taxon>
        <taxon>Solanales</taxon>
        <taxon>Solanaceae</taxon>
        <taxon>Solanoideae</taxon>
        <taxon>Solaneae</taxon>
        <taxon>Solanum</taxon>
    </lineage>
</organism>
<dbReference type="AlphaFoldDB" id="A0A9J5Z1E5"/>
<evidence type="ECO:0008006" key="3">
    <source>
        <dbReference type="Google" id="ProtNLM"/>
    </source>
</evidence>
<protein>
    <recommendedName>
        <fullName evidence="3">Reverse transcriptase</fullName>
    </recommendedName>
</protein>
<evidence type="ECO:0000313" key="2">
    <source>
        <dbReference type="Proteomes" id="UP000824120"/>
    </source>
</evidence>
<evidence type="ECO:0000313" key="1">
    <source>
        <dbReference type="EMBL" id="KAG5605997.1"/>
    </source>
</evidence>
<dbReference type="EMBL" id="JACXVP010000005">
    <property type="protein sequence ID" value="KAG5605997.1"/>
    <property type="molecule type" value="Genomic_DNA"/>
</dbReference>
<dbReference type="Proteomes" id="UP000824120">
    <property type="component" value="Chromosome 5"/>
</dbReference>
<reference evidence="1 2" key="1">
    <citation type="submission" date="2020-09" db="EMBL/GenBank/DDBJ databases">
        <title>De no assembly of potato wild relative species, Solanum commersonii.</title>
        <authorList>
            <person name="Cho K."/>
        </authorList>
    </citation>
    <scope>NUCLEOTIDE SEQUENCE [LARGE SCALE GENOMIC DNA]</scope>
    <source>
        <strain evidence="1">LZ3.2</strain>
        <tissue evidence="1">Leaf</tissue>
    </source>
</reference>
<gene>
    <name evidence="1" type="ORF">H5410_027489</name>
</gene>
<accession>A0A9J5Z1E5</accession>
<proteinExistence type="predicted"/>
<name>A0A9J5Z1E5_SOLCO</name>
<sequence>MTILRDYERTSGQMINKSKSFFYLHDKTPLIVAIRMRRLTGIRQGNFPFVYLGCPVFYGRKVASYFEDLVRKIARKILTWHNRFLSFGGKFVLINHVLQSMPVFLLSAMNPPQKVIEQIHQIFAKFFWGNMGGIRGKHWIAWDNMCFPKEEGGLGFRSIKDINKALFAKLWWNFRVSTTSLWGRFMWNKNAGASHVWIKMLNVREEVEHDIWWQLKAGNSSFWFDNWTRQGALYFTEENLLNGEDLEVKDFIRNGIWDSNKLKEHVSEEMANHIIENIKPQINEDITDKA</sequence>
<dbReference type="OrthoDB" id="1243493at2759"/>
<keyword evidence="2" id="KW-1185">Reference proteome</keyword>
<dbReference type="PANTHER" id="PTHR33116">
    <property type="entry name" value="REVERSE TRANSCRIPTASE ZINC-BINDING DOMAIN-CONTAINING PROTEIN-RELATED-RELATED"/>
    <property type="match status" value="1"/>
</dbReference>
<dbReference type="PANTHER" id="PTHR33116:SF67">
    <property type="entry name" value="REVERSE TRANSCRIPTASE"/>
    <property type="match status" value="1"/>
</dbReference>